<name>A0ABM0JEA6_APLCA</name>
<feature type="compositionally biased region" description="Basic residues" evidence="2">
    <location>
        <begin position="658"/>
        <end position="675"/>
    </location>
</feature>
<evidence type="ECO:0000256" key="1">
    <source>
        <dbReference type="SAM" id="Coils"/>
    </source>
</evidence>
<feature type="compositionally biased region" description="Low complexity" evidence="2">
    <location>
        <begin position="637"/>
        <end position="650"/>
    </location>
</feature>
<dbReference type="SUPFAM" id="SSF101898">
    <property type="entry name" value="NHL repeat"/>
    <property type="match status" value="1"/>
</dbReference>
<organism evidence="3 4">
    <name type="scientific">Aplysia californica</name>
    <name type="common">California sea hare</name>
    <dbReference type="NCBI Taxonomy" id="6500"/>
    <lineage>
        <taxon>Eukaryota</taxon>
        <taxon>Metazoa</taxon>
        <taxon>Spiralia</taxon>
        <taxon>Lophotrochozoa</taxon>
        <taxon>Mollusca</taxon>
        <taxon>Gastropoda</taxon>
        <taxon>Heterobranchia</taxon>
        <taxon>Euthyneura</taxon>
        <taxon>Tectipleura</taxon>
        <taxon>Aplysiida</taxon>
        <taxon>Aplysioidea</taxon>
        <taxon>Aplysiidae</taxon>
        <taxon>Aplysia</taxon>
    </lineage>
</organism>
<dbReference type="InterPro" id="IPR007243">
    <property type="entry name" value="Atg6/Beclin"/>
</dbReference>
<evidence type="ECO:0000313" key="4">
    <source>
        <dbReference type="RefSeq" id="XP_005091735.1"/>
    </source>
</evidence>
<dbReference type="Gene3D" id="2.120.10.30">
    <property type="entry name" value="TolB, C-terminal domain"/>
    <property type="match status" value="1"/>
</dbReference>
<keyword evidence="1" id="KW-0175">Coiled coil</keyword>
<protein>
    <submittedName>
        <fullName evidence="4">Uncharacterized protein LOC101854927</fullName>
    </submittedName>
</protein>
<feature type="compositionally biased region" description="Basic residues" evidence="2">
    <location>
        <begin position="335"/>
        <end position="348"/>
    </location>
</feature>
<gene>
    <name evidence="4" type="primary">LOC101854927</name>
</gene>
<feature type="region of interest" description="Disordered" evidence="2">
    <location>
        <begin position="637"/>
        <end position="736"/>
    </location>
</feature>
<feature type="compositionally biased region" description="Basic and acidic residues" evidence="2">
    <location>
        <begin position="103"/>
        <end position="122"/>
    </location>
</feature>
<reference evidence="4" key="1">
    <citation type="submission" date="2025-08" db="UniProtKB">
        <authorList>
            <consortium name="RefSeq"/>
        </authorList>
    </citation>
    <scope>IDENTIFICATION</scope>
</reference>
<feature type="compositionally biased region" description="Polar residues" evidence="2">
    <location>
        <begin position="385"/>
        <end position="399"/>
    </location>
</feature>
<sequence>MAFESTSETALAQALMLETVWLKQEYVEEAEAAFQQMSLHDDKAETNEQDKYETSPLLLEHVWLMQQTYENAEAWCQKVAVGTADFSSLKLDPVPGTPTKRTHIQDDLSKSKKLRAEGSAESWEKKLHEEMSTLGKSAKNIHKHLDEFQKTQQRKAQAIQDTVMRLNNAIEACQNRLSEELSQSSSQIAWFRTLLQDVDSVISKTNENLQGSNWGQSKHLASFCQTMADRMSKIDSNLNKCIESCSGLQAEVPKSEINRIVGEIGKLSLFKKKQGTEKFGQKQELVSKMLKELMRDRHELDLVRPSDSSDSSMEGNVSSSFSTPDSDSEKDSNKKKAQKMKKDKRSKNLQKSSTHLSVTGNRNNNNVATTTKSQSKQNKRLKSAPNGQKMNGNQGSVSTPKKRNAQGSQSAAQKKQDVFKFKGSSQATKSPFFHQPGILGPRPNAFGQGDLPQHGSFRFQNFNSLGQGPHSVGNISGIHSLPGSGYPHLAGAGNFSFSGLQQNVGLDVGLQGQSMNFSMSEGRDFDRGYGNHLKQSKLFQMQENQGRDSGFGYAYGHGLSGRAAFGGNVEQQLNDIAQKLRQMQLVATQDYQLQQLMQETQRLKQILAQKQHPQHQHRDHFQQQFQVLINAFLQQQQMQAQQQPQPKMAKSMPSHQQRMFHNRQHHLHQQQKKQKQQQNKFQAVRQEVRSKQEATQNQIQGQRKGGTVASEKKGKQDSATNSGSGVRSGPRKLPNKNSKLVRIGMFNPFAQGDKHRASVSSMVVLEEIGCLVVVDIINSCLKLYDVSDDGSSSSSLNHRLVTRLELPRPYHMTQLAPDKIVISRAGNTLSVVKVSKRRLEFLRDLKTNAQYFGLTYVEEGVVACAAFKDDRIDLVCIQDDLMEVGILVSDCKGPELVASLGATNSIVFVERTQDICIRLVCVSTEGTQLFANDLDSEPSDVWNVACIGDRIVCSSKRDNKLKLYSRNGNFLADLTSPGGTLKKPFALAFSDSGNLYVANDGAWDEEFKHNVTTEINVFGFS</sequence>
<dbReference type="RefSeq" id="XP_005091735.1">
    <property type="nucleotide sequence ID" value="XM_005091678.3"/>
</dbReference>
<evidence type="ECO:0000256" key="2">
    <source>
        <dbReference type="SAM" id="MobiDB-lite"/>
    </source>
</evidence>
<feature type="region of interest" description="Disordered" evidence="2">
    <location>
        <begin position="92"/>
        <end position="122"/>
    </location>
</feature>
<proteinExistence type="predicted"/>
<feature type="region of interest" description="Disordered" evidence="2">
    <location>
        <begin position="301"/>
        <end position="449"/>
    </location>
</feature>
<accession>A0ABM0JEA6</accession>
<feature type="compositionally biased region" description="Polar residues" evidence="2">
    <location>
        <begin position="349"/>
        <end position="376"/>
    </location>
</feature>
<feature type="coiled-coil region" evidence="1">
    <location>
        <begin position="156"/>
        <end position="183"/>
    </location>
</feature>
<keyword evidence="3" id="KW-1185">Reference proteome</keyword>
<dbReference type="PANTHER" id="PTHR12768:SF7">
    <property type="entry name" value="BECLIN-1-LIKE PROTEIN A"/>
    <property type="match status" value="1"/>
</dbReference>
<feature type="compositionally biased region" description="Polar residues" evidence="2">
    <location>
        <begin position="306"/>
        <end position="317"/>
    </location>
</feature>
<evidence type="ECO:0000313" key="3">
    <source>
        <dbReference type="Proteomes" id="UP000694888"/>
    </source>
</evidence>
<dbReference type="GeneID" id="101854927"/>
<dbReference type="PANTHER" id="PTHR12768">
    <property type="entry name" value="BECLIN 1"/>
    <property type="match status" value="1"/>
</dbReference>
<dbReference type="Proteomes" id="UP000694888">
    <property type="component" value="Unplaced"/>
</dbReference>
<dbReference type="InterPro" id="IPR011042">
    <property type="entry name" value="6-blade_b-propeller_TolB-like"/>
</dbReference>